<reference evidence="3 4" key="1">
    <citation type="submission" date="2020-08" db="EMBL/GenBank/DDBJ databases">
        <title>Oceanospirillum sp. nov. isolated from marine sediment.</title>
        <authorList>
            <person name="Ji X."/>
        </authorList>
    </citation>
    <scope>NUCLEOTIDE SEQUENCE [LARGE SCALE GENOMIC DNA]</scope>
    <source>
        <strain evidence="3 4">D5</strain>
    </source>
</reference>
<dbReference type="EMBL" id="JACJFM010000006">
    <property type="protein sequence ID" value="MBB1486344.1"/>
    <property type="molecule type" value="Genomic_DNA"/>
</dbReference>
<keyword evidence="1" id="KW-0732">Signal</keyword>
<dbReference type="PROSITE" id="PS51257">
    <property type="entry name" value="PROKAR_LIPOPROTEIN"/>
    <property type="match status" value="1"/>
</dbReference>
<evidence type="ECO:0000256" key="1">
    <source>
        <dbReference type="SAM" id="SignalP"/>
    </source>
</evidence>
<dbReference type="Proteomes" id="UP000565262">
    <property type="component" value="Unassembled WGS sequence"/>
</dbReference>
<dbReference type="Gene3D" id="2.60.40.2360">
    <property type="entry name" value="Intracellular proteinase inhibitor BsuPI"/>
    <property type="match status" value="1"/>
</dbReference>
<feature type="signal peptide" evidence="1">
    <location>
        <begin position="1"/>
        <end position="22"/>
    </location>
</feature>
<sequence length="172" mass="19604">MMHRIKAILLFMVVILSGCLGRTDSDTTVRMTLPEQKVVTPDKVEIQFVIRDRFGQPNEIFLRGEPVTFDYQITNNGTQDLKYQLTHPAHDISITQSDKLIWSPFHDMVFLQVVISGVLKSGERLDFTKVWNGLDLEGNQVQPGQYLVQPSLTIFIQDGMLAEPEAQSLWIN</sequence>
<proteinExistence type="predicted"/>
<accession>A0A839INS8</accession>
<organism evidence="3 4">
    <name type="scientific">Oceanospirillum sediminis</name>
    <dbReference type="NCBI Taxonomy" id="2760088"/>
    <lineage>
        <taxon>Bacteria</taxon>
        <taxon>Pseudomonadati</taxon>
        <taxon>Pseudomonadota</taxon>
        <taxon>Gammaproteobacteria</taxon>
        <taxon>Oceanospirillales</taxon>
        <taxon>Oceanospirillaceae</taxon>
        <taxon>Oceanospirillum</taxon>
    </lineage>
</organism>
<dbReference type="AlphaFoldDB" id="A0A839INS8"/>
<feature type="domain" description="Intracellular proteinase inhibitor BsuPI" evidence="2">
    <location>
        <begin position="63"/>
        <end position="149"/>
    </location>
</feature>
<protein>
    <recommendedName>
        <fullName evidence="2">Intracellular proteinase inhibitor BsuPI domain-containing protein</fullName>
    </recommendedName>
</protein>
<dbReference type="InterPro" id="IPR020481">
    <property type="entry name" value="Intracell_prot_inh_BsuPI"/>
</dbReference>
<keyword evidence="4" id="KW-1185">Reference proteome</keyword>
<evidence type="ECO:0000313" key="4">
    <source>
        <dbReference type="Proteomes" id="UP000565262"/>
    </source>
</evidence>
<dbReference type="Pfam" id="PF12690">
    <property type="entry name" value="BsuPI"/>
    <property type="match status" value="1"/>
</dbReference>
<dbReference type="RefSeq" id="WP_182808114.1">
    <property type="nucleotide sequence ID" value="NZ_JACJFM010000006.1"/>
</dbReference>
<dbReference type="InterPro" id="IPR038144">
    <property type="entry name" value="IPI"/>
</dbReference>
<evidence type="ECO:0000259" key="2">
    <source>
        <dbReference type="Pfam" id="PF12690"/>
    </source>
</evidence>
<comment type="caution">
    <text evidence="3">The sequence shown here is derived from an EMBL/GenBank/DDBJ whole genome shotgun (WGS) entry which is preliminary data.</text>
</comment>
<evidence type="ECO:0000313" key="3">
    <source>
        <dbReference type="EMBL" id="MBB1486344.1"/>
    </source>
</evidence>
<feature type="chain" id="PRO_5032452846" description="Intracellular proteinase inhibitor BsuPI domain-containing protein" evidence="1">
    <location>
        <begin position="23"/>
        <end position="172"/>
    </location>
</feature>
<gene>
    <name evidence="3" type="ORF">H4O21_06960</name>
</gene>
<name>A0A839INS8_9GAMM</name>